<evidence type="ECO:0000313" key="1">
    <source>
        <dbReference type="EMBL" id="GIY20752.1"/>
    </source>
</evidence>
<accession>A0AAV4RHG4</accession>
<gene>
    <name evidence="1" type="ORF">CDAR_446691</name>
</gene>
<dbReference type="AlphaFoldDB" id="A0AAV4RHG4"/>
<name>A0AAV4RHG4_9ARAC</name>
<organism evidence="1 2">
    <name type="scientific">Caerostris darwini</name>
    <dbReference type="NCBI Taxonomy" id="1538125"/>
    <lineage>
        <taxon>Eukaryota</taxon>
        <taxon>Metazoa</taxon>
        <taxon>Ecdysozoa</taxon>
        <taxon>Arthropoda</taxon>
        <taxon>Chelicerata</taxon>
        <taxon>Arachnida</taxon>
        <taxon>Araneae</taxon>
        <taxon>Araneomorphae</taxon>
        <taxon>Entelegynae</taxon>
        <taxon>Araneoidea</taxon>
        <taxon>Araneidae</taxon>
        <taxon>Caerostris</taxon>
    </lineage>
</organism>
<dbReference type="Proteomes" id="UP001054837">
    <property type="component" value="Unassembled WGS sequence"/>
</dbReference>
<reference evidence="1 2" key="1">
    <citation type="submission" date="2021-06" db="EMBL/GenBank/DDBJ databases">
        <title>Caerostris darwini draft genome.</title>
        <authorList>
            <person name="Kono N."/>
            <person name="Arakawa K."/>
        </authorList>
    </citation>
    <scope>NUCLEOTIDE SEQUENCE [LARGE SCALE GENOMIC DNA]</scope>
</reference>
<proteinExistence type="predicted"/>
<dbReference type="EMBL" id="BPLQ01006206">
    <property type="protein sequence ID" value="GIY20752.1"/>
    <property type="molecule type" value="Genomic_DNA"/>
</dbReference>
<sequence length="94" mass="10396">MQIAYDYTESFTAKSSPKSLGCFSSNRNPAIKRHLSKCRLLAESTDLKSTMKITASEMRNKKGNSAELQVMSKLRANLCVPNAIFKILGKVPSL</sequence>
<evidence type="ECO:0000313" key="2">
    <source>
        <dbReference type="Proteomes" id="UP001054837"/>
    </source>
</evidence>
<keyword evidence="2" id="KW-1185">Reference proteome</keyword>
<comment type="caution">
    <text evidence="1">The sequence shown here is derived from an EMBL/GenBank/DDBJ whole genome shotgun (WGS) entry which is preliminary data.</text>
</comment>
<protein>
    <submittedName>
        <fullName evidence="1">Uncharacterized protein</fullName>
    </submittedName>
</protein>